<feature type="compositionally biased region" description="Basic and acidic residues" evidence="1">
    <location>
        <begin position="13"/>
        <end position="22"/>
    </location>
</feature>
<feature type="region of interest" description="Disordered" evidence="1">
    <location>
        <begin position="454"/>
        <end position="477"/>
    </location>
</feature>
<evidence type="ECO:0000313" key="3">
    <source>
        <dbReference type="EMBL" id="KAF2656625.1"/>
    </source>
</evidence>
<dbReference type="Pfam" id="PF06985">
    <property type="entry name" value="HET"/>
    <property type="match status" value="1"/>
</dbReference>
<name>A0A6A6T9G9_9PLEO</name>
<dbReference type="EMBL" id="MU004334">
    <property type="protein sequence ID" value="KAF2656625.1"/>
    <property type="molecule type" value="Genomic_DNA"/>
</dbReference>
<keyword evidence="4" id="KW-1185">Reference proteome</keyword>
<accession>A0A6A6T9G9</accession>
<evidence type="ECO:0000259" key="2">
    <source>
        <dbReference type="Pfam" id="PF06985"/>
    </source>
</evidence>
<evidence type="ECO:0000256" key="1">
    <source>
        <dbReference type="SAM" id="MobiDB-lite"/>
    </source>
</evidence>
<feature type="compositionally biased region" description="Acidic residues" evidence="1">
    <location>
        <begin position="454"/>
        <end position="467"/>
    </location>
</feature>
<dbReference type="Proteomes" id="UP000799324">
    <property type="component" value="Unassembled WGS sequence"/>
</dbReference>
<gene>
    <name evidence="3" type="ORF">K491DRAFT_691840</name>
</gene>
<dbReference type="OrthoDB" id="4762587at2759"/>
<dbReference type="InterPro" id="IPR010730">
    <property type="entry name" value="HET"/>
</dbReference>
<feature type="domain" description="Heterokaryon incompatibility" evidence="2">
    <location>
        <begin position="73"/>
        <end position="162"/>
    </location>
</feature>
<evidence type="ECO:0000313" key="4">
    <source>
        <dbReference type="Proteomes" id="UP000799324"/>
    </source>
</evidence>
<dbReference type="AlphaFoldDB" id="A0A6A6T9G9"/>
<protein>
    <recommendedName>
        <fullName evidence="2">Heterokaryon incompatibility domain-containing protein</fullName>
    </recommendedName>
</protein>
<reference evidence="3" key="1">
    <citation type="journal article" date="2020" name="Stud. Mycol.">
        <title>101 Dothideomycetes genomes: a test case for predicting lifestyles and emergence of pathogens.</title>
        <authorList>
            <person name="Haridas S."/>
            <person name="Albert R."/>
            <person name="Binder M."/>
            <person name="Bloem J."/>
            <person name="Labutti K."/>
            <person name="Salamov A."/>
            <person name="Andreopoulos B."/>
            <person name="Baker S."/>
            <person name="Barry K."/>
            <person name="Bills G."/>
            <person name="Bluhm B."/>
            <person name="Cannon C."/>
            <person name="Castanera R."/>
            <person name="Culley D."/>
            <person name="Daum C."/>
            <person name="Ezra D."/>
            <person name="Gonzalez J."/>
            <person name="Henrissat B."/>
            <person name="Kuo A."/>
            <person name="Liang C."/>
            <person name="Lipzen A."/>
            <person name="Lutzoni F."/>
            <person name="Magnuson J."/>
            <person name="Mondo S."/>
            <person name="Nolan M."/>
            <person name="Ohm R."/>
            <person name="Pangilinan J."/>
            <person name="Park H.-J."/>
            <person name="Ramirez L."/>
            <person name="Alfaro M."/>
            <person name="Sun H."/>
            <person name="Tritt A."/>
            <person name="Yoshinaga Y."/>
            <person name="Zwiers L.-H."/>
            <person name="Turgeon B."/>
            <person name="Goodwin S."/>
            <person name="Spatafora J."/>
            <person name="Crous P."/>
            <person name="Grigoriev I."/>
        </authorList>
    </citation>
    <scope>NUCLEOTIDE SEQUENCE</scope>
    <source>
        <strain evidence="3">CBS 122681</strain>
    </source>
</reference>
<proteinExistence type="predicted"/>
<feature type="region of interest" description="Disordered" evidence="1">
    <location>
        <begin position="1"/>
        <end position="26"/>
    </location>
</feature>
<sequence length="590" mass="66616">MTSPTQSSVVELRTSRKVEKTTETSPTRVQRTLPLFSVSPKSTTLRLQTVTSLSNDEPIKYDVLSCTISDESMSTAIFDDEEIEIPESIASALSHLQLPDQSRIIFNDQQAFLRSDIKETQQLLEDLPHIHQQAEQIVIWAGTSEEDDSLSPFIGNGSTQSTKDAFEFAHRLSEAPFATLPGLFKEYDSSNEVFQWSRLQQLVYRDFLRGDPVLSSNYISSLSNVVIQVSSLTIPYPTLKTSADILLKAHPLPRYLIKPDLHPSPQPLEVPEGWSHDQWWAALAYENHLEDSIRFGYPTQLLMAQLHHLMGEANGALDSRFKTHFGFSGDIIDSRGGWKSDAGMNSVRAFHHQLATYGGDVSIEAIEDPVGRAPRPTPVFDGRKIVPTPVAAHRQMFMHSMATYDEDTFVVLLEILPDPDLNQPLQCGLREVLLEMPCEFAVVGNHMFLRPPLYEDEEDEDGNDEDNAYPTPPLASRSTTQILINNRSYPVPALQEIFLRLHRDAKESKLVHLWNVCRKPRDVGMYRSERLKEYVKTKECLLKSEVQKVSVVDMYEVLERAGRERSEAELGRLGKPEGVGWMGWLLGLAD</sequence>
<organism evidence="3 4">
    <name type="scientific">Lophiostoma macrostomum CBS 122681</name>
    <dbReference type="NCBI Taxonomy" id="1314788"/>
    <lineage>
        <taxon>Eukaryota</taxon>
        <taxon>Fungi</taxon>
        <taxon>Dikarya</taxon>
        <taxon>Ascomycota</taxon>
        <taxon>Pezizomycotina</taxon>
        <taxon>Dothideomycetes</taxon>
        <taxon>Pleosporomycetidae</taxon>
        <taxon>Pleosporales</taxon>
        <taxon>Lophiostomataceae</taxon>
        <taxon>Lophiostoma</taxon>
    </lineage>
</organism>